<dbReference type="AlphaFoldDB" id="Q7RBV0"/>
<proteinExistence type="predicted"/>
<organism evidence="1 2">
    <name type="scientific">Plasmodium yoelii yoelii</name>
    <dbReference type="NCBI Taxonomy" id="73239"/>
    <lineage>
        <taxon>Eukaryota</taxon>
        <taxon>Sar</taxon>
        <taxon>Alveolata</taxon>
        <taxon>Apicomplexa</taxon>
        <taxon>Aconoidasida</taxon>
        <taxon>Haemosporida</taxon>
        <taxon>Plasmodiidae</taxon>
        <taxon>Plasmodium</taxon>
        <taxon>Plasmodium (Vinckeia)</taxon>
    </lineage>
</organism>
<dbReference type="Proteomes" id="UP000008553">
    <property type="component" value="Unassembled WGS sequence"/>
</dbReference>
<reference evidence="1 2" key="1">
    <citation type="journal article" date="2002" name="Nature">
        <title>Genome sequence and comparative analysis of the model rodent malaria parasite Plasmodium yoelii yoelii.</title>
        <authorList>
            <person name="Carlton J.M."/>
            <person name="Angiuoli S.V."/>
            <person name="Suh B.B."/>
            <person name="Kooij T.W."/>
            <person name="Pertea M."/>
            <person name="Silva J.C."/>
            <person name="Ermolaeva M.D."/>
            <person name="Allen J.E."/>
            <person name="Selengut J.D."/>
            <person name="Koo H.L."/>
            <person name="Peterson J.D."/>
            <person name="Pop M."/>
            <person name="Kosack D.S."/>
            <person name="Shumway M.F."/>
            <person name="Bidwell S.L."/>
            <person name="Shallom S.J."/>
            <person name="van Aken S.E."/>
            <person name="Riedmuller S.B."/>
            <person name="Feldblyum T.V."/>
            <person name="Cho J.K."/>
            <person name="Quackenbush J."/>
            <person name="Sedegah M."/>
            <person name="Shoaibi A."/>
            <person name="Cummings L.M."/>
            <person name="Florens L."/>
            <person name="Yates J.R."/>
            <person name="Raine J.D."/>
            <person name="Sinden R.E."/>
            <person name="Harris M.A."/>
            <person name="Cunningham D.A."/>
            <person name="Preiser P.R."/>
            <person name="Bergman L.W."/>
            <person name="Vaidya A.B."/>
            <person name="van Lin L.H."/>
            <person name="Janse C.J."/>
            <person name="Waters A.P."/>
            <person name="Smith H.O."/>
            <person name="White O.R."/>
            <person name="Salzberg S.L."/>
            <person name="Venter J.C."/>
            <person name="Fraser C.M."/>
            <person name="Hoffman S.L."/>
            <person name="Gardner M.J."/>
            <person name="Carucci D.J."/>
        </authorList>
    </citation>
    <scope>NUCLEOTIDE SEQUENCE [LARGE SCALE GENOMIC DNA]</scope>
    <source>
        <strain evidence="1 2">17XNL</strain>
    </source>
</reference>
<accession>Q7RBV0</accession>
<evidence type="ECO:0000313" key="1">
    <source>
        <dbReference type="EMBL" id="EAA18181.1"/>
    </source>
</evidence>
<dbReference type="PaxDb" id="73239-Q7RBV0"/>
<name>Q7RBV0_PLAYO</name>
<dbReference type="InParanoid" id="Q7RBV0"/>
<keyword evidence="2" id="KW-1185">Reference proteome</keyword>
<sequence>MHICKPFSLILISSSSKAADSWTFSFEPVDNQ</sequence>
<evidence type="ECO:0000313" key="2">
    <source>
        <dbReference type="Proteomes" id="UP000008553"/>
    </source>
</evidence>
<comment type="caution">
    <text evidence="1">The sequence shown here is derived from an EMBL/GenBank/DDBJ whole genome shotgun (WGS) entry which is preliminary data.</text>
</comment>
<gene>
    <name evidence="1" type="ORF">PY06036</name>
</gene>
<dbReference type="EMBL" id="AABL01002000">
    <property type="protein sequence ID" value="EAA18181.1"/>
    <property type="molecule type" value="Genomic_DNA"/>
</dbReference>
<protein>
    <submittedName>
        <fullName evidence="1">Uncharacterized protein</fullName>
    </submittedName>
</protein>